<dbReference type="OrthoDB" id="9939629at2"/>
<comment type="caution">
    <text evidence="2">The sequence shown here is derived from an EMBL/GenBank/DDBJ whole genome shotgun (WGS) entry which is preliminary data.</text>
</comment>
<proteinExistence type="predicted"/>
<keyword evidence="3" id="KW-1185">Reference proteome</keyword>
<sequence>MKRTWYYQATVAEGPFSKTKMEHLIANGIIDGFTNVRATTGGPWMPAKDSDAFHSAFNAAFDALPRQGRRKHKFSLRVSLYVICFIVNLLVVILLLNSLGQLTNLALLSLASAFGGMAQPEYPEMVAAYRRWNTVATYGLALSLFLNFVAIIQSKHWLVPSILIPWSLLLFLGRLVL</sequence>
<reference evidence="2 3" key="1">
    <citation type="submission" date="2014-06" db="EMBL/GenBank/DDBJ databases">
        <title>Draft genome sequence of Paenibacillus sp. MSt1.</title>
        <authorList>
            <person name="Aw Y.K."/>
            <person name="Ong K.S."/>
            <person name="Gan H.M."/>
            <person name="Lee S.M."/>
        </authorList>
    </citation>
    <scope>NUCLEOTIDE SEQUENCE [LARGE SCALE GENOMIC DNA]</scope>
    <source>
        <strain evidence="2 3">MSt1</strain>
    </source>
</reference>
<evidence type="ECO:0000313" key="2">
    <source>
        <dbReference type="EMBL" id="KEQ24152.1"/>
    </source>
</evidence>
<evidence type="ECO:0008006" key="4">
    <source>
        <dbReference type="Google" id="ProtNLM"/>
    </source>
</evidence>
<keyword evidence="1" id="KW-0812">Transmembrane</keyword>
<name>A0A081P0C9_9BACL</name>
<accession>A0A081P0C9</accession>
<keyword evidence="1" id="KW-1133">Transmembrane helix</keyword>
<evidence type="ECO:0000313" key="3">
    <source>
        <dbReference type="Proteomes" id="UP000028123"/>
    </source>
</evidence>
<gene>
    <name evidence="2" type="ORF">ET33_10645</name>
</gene>
<feature type="transmembrane region" description="Helical" evidence="1">
    <location>
        <begin position="132"/>
        <end position="151"/>
    </location>
</feature>
<dbReference type="AlphaFoldDB" id="A0A081P0C9"/>
<dbReference type="eggNOG" id="ENOG5032CK7">
    <property type="taxonomic scope" value="Bacteria"/>
</dbReference>
<feature type="transmembrane region" description="Helical" evidence="1">
    <location>
        <begin position="74"/>
        <end position="96"/>
    </location>
</feature>
<feature type="transmembrane region" description="Helical" evidence="1">
    <location>
        <begin position="157"/>
        <end position="176"/>
    </location>
</feature>
<dbReference type="EMBL" id="JNVM01000017">
    <property type="protein sequence ID" value="KEQ24152.1"/>
    <property type="molecule type" value="Genomic_DNA"/>
</dbReference>
<evidence type="ECO:0000256" key="1">
    <source>
        <dbReference type="SAM" id="Phobius"/>
    </source>
</evidence>
<organism evidence="2 3">
    <name type="scientific">Paenibacillus tyrfis</name>
    <dbReference type="NCBI Taxonomy" id="1501230"/>
    <lineage>
        <taxon>Bacteria</taxon>
        <taxon>Bacillati</taxon>
        <taxon>Bacillota</taxon>
        <taxon>Bacilli</taxon>
        <taxon>Bacillales</taxon>
        <taxon>Paenibacillaceae</taxon>
        <taxon>Paenibacillus</taxon>
    </lineage>
</organism>
<protein>
    <recommendedName>
        <fullName evidence="4">GYF domain-containing protein</fullName>
    </recommendedName>
</protein>
<dbReference type="RefSeq" id="WP_036686381.1">
    <property type="nucleotide sequence ID" value="NZ_JNVM01000017.1"/>
</dbReference>
<keyword evidence="1" id="KW-0472">Membrane</keyword>
<dbReference type="Proteomes" id="UP000028123">
    <property type="component" value="Unassembled WGS sequence"/>
</dbReference>